<comment type="similarity">
    <text evidence="7">Belongs to the binding-protein-dependent transport system permease family.</text>
</comment>
<dbReference type="CDD" id="cd06261">
    <property type="entry name" value="TM_PBP2"/>
    <property type="match status" value="1"/>
</dbReference>
<gene>
    <name evidence="9" type="ORF">IAD36_01945</name>
</gene>
<feature type="transmembrane region" description="Helical" evidence="7">
    <location>
        <begin position="114"/>
        <end position="138"/>
    </location>
</feature>
<organism evidence="9 10">
    <name type="scientific">Candidatus Scatomorpha intestinigallinarum</name>
    <dbReference type="NCBI Taxonomy" id="2840923"/>
    <lineage>
        <taxon>Bacteria</taxon>
        <taxon>Bacillati</taxon>
        <taxon>Bacillota</taxon>
        <taxon>Clostridia</taxon>
        <taxon>Eubacteriales</taxon>
        <taxon>Candidatus Scatomorpha</taxon>
    </lineage>
</organism>
<reference evidence="9" key="1">
    <citation type="submission" date="2020-10" db="EMBL/GenBank/DDBJ databases">
        <authorList>
            <person name="Gilroy R."/>
        </authorList>
    </citation>
    <scope>NUCLEOTIDE SEQUENCE</scope>
    <source>
        <strain evidence="9">ChiGjej3B3-7149</strain>
    </source>
</reference>
<protein>
    <submittedName>
        <fullName evidence="9">Carbohydrate ABC transporter permease</fullName>
    </submittedName>
</protein>
<evidence type="ECO:0000256" key="5">
    <source>
        <dbReference type="ARBA" id="ARBA00022989"/>
    </source>
</evidence>
<comment type="caution">
    <text evidence="9">The sequence shown here is derived from an EMBL/GenBank/DDBJ whole genome shotgun (WGS) entry which is preliminary data.</text>
</comment>
<dbReference type="AlphaFoldDB" id="A0A9D1DK62"/>
<feature type="transmembrane region" description="Helical" evidence="7">
    <location>
        <begin position="78"/>
        <end position="102"/>
    </location>
</feature>
<accession>A0A9D1DK62</accession>
<evidence type="ECO:0000256" key="4">
    <source>
        <dbReference type="ARBA" id="ARBA00022692"/>
    </source>
</evidence>
<dbReference type="InterPro" id="IPR035906">
    <property type="entry name" value="MetI-like_sf"/>
</dbReference>
<name>A0A9D1DK62_9FIRM</name>
<evidence type="ECO:0000256" key="2">
    <source>
        <dbReference type="ARBA" id="ARBA00022448"/>
    </source>
</evidence>
<keyword evidence="2 7" id="KW-0813">Transport</keyword>
<evidence type="ECO:0000256" key="7">
    <source>
        <dbReference type="RuleBase" id="RU363032"/>
    </source>
</evidence>
<feature type="transmembrane region" description="Helical" evidence="7">
    <location>
        <begin position="20"/>
        <end position="41"/>
    </location>
</feature>
<dbReference type="Pfam" id="PF00528">
    <property type="entry name" value="BPD_transp_1"/>
    <property type="match status" value="1"/>
</dbReference>
<feature type="transmembrane region" description="Helical" evidence="7">
    <location>
        <begin position="158"/>
        <end position="182"/>
    </location>
</feature>
<dbReference type="InterPro" id="IPR050901">
    <property type="entry name" value="BP-dep_ABC_trans_perm"/>
</dbReference>
<dbReference type="InterPro" id="IPR000515">
    <property type="entry name" value="MetI-like"/>
</dbReference>
<dbReference type="SUPFAM" id="SSF161098">
    <property type="entry name" value="MetI-like"/>
    <property type="match status" value="1"/>
</dbReference>
<sequence length="299" mass="33256">MEKTEKVGKGNSGEKIYKIFIYVVLILLAVSIVVPVAWVFMASIKQNSEFYGNPWSLPLGFYWQNFVDAWETAKMGDYMLNSVFVTALSLVILLVVALPASYCLSRFKFFGGKFLNTMFMAGLFINVNYIVVPIFLMLRDGDTWLKNVFGNAFLLNNLVVLAIVYAATALPFTIYLLSGYFATLAHDYEEAAYIDGAGYGRTMVSIIFPMAQPSIVTIILFNFLSFWNEYIISMTLMSSASAPRTLPVGLLNLMQAQQSAAQYGTMYAGLVMVMLPTLILYICVQKKLIQGMTVGGLKG</sequence>
<feature type="domain" description="ABC transmembrane type-1" evidence="8">
    <location>
        <begin position="79"/>
        <end position="284"/>
    </location>
</feature>
<evidence type="ECO:0000256" key="3">
    <source>
        <dbReference type="ARBA" id="ARBA00022475"/>
    </source>
</evidence>
<dbReference type="Proteomes" id="UP000824238">
    <property type="component" value="Unassembled WGS sequence"/>
</dbReference>
<reference evidence="9" key="2">
    <citation type="journal article" date="2021" name="PeerJ">
        <title>Extensive microbial diversity within the chicken gut microbiome revealed by metagenomics and culture.</title>
        <authorList>
            <person name="Gilroy R."/>
            <person name="Ravi A."/>
            <person name="Getino M."/>
            <person name="Pursley I."/>
            <person name="Horton D.L."/>
            <person name="Alikhan N.F."/>
            <person name="Baker D."/>
            <person name="Gharbi K."/>
            <person name="Hall N."/>
            <person name="Watson M."/>
            <person name="Adriaenssens E.M."/>
            <person name="Foster-Nyarko E."/>
            <person name="Jarju S."/>
            <person name="Secka A."/>
            <person name="Antonio M."/>
            <person name="Oren A."/>
            <person name="Chaudhuri R.R."/>
            <person name="La Ragione R."/>
            <person name="Hildebrand F."/>
            <person name="Pallen M.J."/>
        </authorList>
    </citation>
    <scope>NUCLEOTIDE SEQUENCE</scope>
    <source>
        <strain evidence="9">ChiGjej3B3-7149</strain>
    </source>
</reference>
<dbReference type="PANTHER" id="PTHR32243:SF24">
    <property type="entry name" value="DIACETYLCHITOBIOSE UPTAKE SYSTEM PERMEASE PROTEIN NGCG"/>
    <property type="match status" value="1"/>
</dbReference>
<keyword evidence="6 7" id="KW-0472">Membrane</keyword>
<evidence type="ECO:0000256" key="6">
    <source>
        <dbReference type="ARBA" id="ARBA00023136"/>
    </source>
</evidence>
<dbReference type="PROSITE" id="PS50928">
    <property type="entry name" value="ABC_TM1"/>
    <property type="match status" value="1"/>
</dbReference>
<dbReference type="PANTHER" id="PTHR32243">
    <property type="entry name" value="MALTOSE TRANSPORT SYSTEM PERMEASE-RELATED"/>
    <property type="match status" value="1"/>
</dbReference>
<dbReference type="GO" id="GO:0005886">
    <property type="term" value="C:plasma membrane"/>
    <property type="evidence" value="ECO:0007669"/>
    <property type="project" value="UniProtKB-SubCell"/>
</dbReference>
<keyword evidence="4 7" id="KW-0812">Transmembrane</keyword>
<dbReference type="GO" id="GO:0055085">
    <property type="term" value="P:transmembrane transport"/>
    <property type="evidence" value="ECO:0007669"/>
    <property type="project" value="InterPro"/>
</dbReference>
<comment type="subcellular location">
    <subcellularLocation>
        <location evidence="1 7">Cell membrane</location>
        <topology evidence="1 7">Multi-pass membrane protein</topology>
    </subcellularLocation>
</comment>
<keyword evidence="3" id="KW-1003">Cell membrane</keyword>
<evidence type="ECO:0000256" key="1">
    <source>
        <dbReference type="ARBA" id="ARBA00004651"/>
    </source>
</evidence>
<feature type="transmembrane region" description="Helical" evidence="7">
    <location>
        <begin position="203"/>
        <end position="227"/>
    </location>
</feature>
<evidence type="ECO:0000313" key="9">
    <source>
        <dbReference type="EMBL" id="HIR54348.1"/>
    </source>
</evidence>
<evidence type="ECO:0000313" key="10">
    <source>
        <dbReference type="Proteomes" id="UP000824238"/>
    </source>
</evidence>
<proteinExistence type="inferred from homology"/>
<evidence type="ECO:0000259" key="8">
    <source>
        <dbReference type="PROSITE" id="PS50928"/>
    </source>
</evidence>
<dbReference type="EMBL" id="DVHH01000054">
    <property type="protein sequence ID" value="HIR54348.1"/>
    <property type="molecule type" value="Genomic_DNA"/>
</dbReference>
<dbReference type="Gene3D" id="1.10.3720.10">
    <property type="entry name" value="MetI-like"/>
    <property type="match status" value="1"/>
</dbReference>
<keyword evidence="5 7" id="KW-1133">Transmembrane helix</keyword>
<feature type="transmembrane region" description="Helical" evidence="7">
    <location>
        <begin position="260"/>
        <end position="284"/>
    </location>
</feature>